<reference evidence="2" key="1">
    <citation type="submission" date="2017-02" db="EMBL/GenBank/DDBJ databases">
        <authorList>
            <person name="Dridi B."/>
        </authorList>
    </citation>
    <scope>NUCLEOTIDE SEQUENCE [LARGE SCALE GENOMIC DNA]</scope>
    <source>
        <strain evidence="2">B Co 03.10</strain>
    </source>
</reference>
<dbReference type="AlphaFoldDB" id="A0A1X6WTY6"/>
<organism evidence="1 2">
    <name type="scientific">Brevibacterium yomogidense</name>
    <dbReference type="NCBI Taxonomy" id="946573"/>
    <lineage>
        <taxon>Bacteria</taxon>
        <taxon>Bacillati</taxon>
        <taxon>Actinomycetota</taxon>
        <taxon>Actinomycetes</taxon>
        <taxon>Micrococcales</taxon>
        <taxon>Brevibacteriaceae</taxon>
        <taxon>Brevibacterium</taxon>
    </lineage>
</organism>
<gene>
    <name evidence="1" type="ORF">FM105_00750</name>
</gene>
<dbReference type="EMBL" id="FWFF01000001">
    <property type="protein sequence ID" value="SLM88659.1"/>
    <property type="molecule type" value="Genomic_DNA"/>
</dbReference>
<dbReference type="Proteomes" id="UP000196581">
    <property type="component" value="Unassembled WGS sequence"/>
</dbReference>
<evidence type="ECO:0000313" key="1">
    <source>
        <dbReference type="EMBL" id="SLM88659.1"/>
    </source>
</evidence>
<protein>
    <submittedName>
        <fullName evidence="1">Uncharacterized protein</fullName>
    </submittedName>
</protein>
<accession>A0A1X6WTY6</accession>
<sequence length="115" mass="11975">MPVSEGAGCVSPCRTHVRQCGGRIRGPGFSACGHRGSPPSGASITGTDTDRFVLPALSTSCTARPDLSGRTVSPLQSRLHIAVLGLRVSRGGIAPTAPPERLSHAVSYRRIWNTG</sequence>
<proteinExistence type="predicted"/>
<evidence type="ECO:0000313" key="2">
    <source>
        <dbReference type="Proteomes" id="UP000196581"/>
    </source>
</evidence>
<name>A0A1X6WTY6_9MICO</name>
<keyword evidence="2" id="KW-1185">Reference proteome</keyword>